<keyword evidence="2" id="KW-0125">Carotenoid biosynthesis</keyword>
<dbReference type="EMBL" id="AP022565">
    <property type="protein sequence ID" value="BBX30094.1"/>
    <property type="molecule type" value="Genomic_DNA"/>
</dbReference>
<dbReference type="InterPro" id="IPR036188">
    <property type="entry name" value="FAD/NAD-bd_sf"/>
</dbReference>
<dbReference type="PRINTS" id="PR00411">
    <property type="entry name" value="PNDRDTASEI"/>
</dbReference>
<comment type="similarity">
    <text evidence="1">Belongs to the lycopene cyclase family.</text>
</comment>
<evidence type="ECO:0000256" key="3">
    <source>
        <dbReference type="ARBA" id="ARBA00023027"/>
    </source>
</evidence>
<dbReference type="Pfam" id="PF05834">
    <property type="entry name" value="Lycopene_cycl"/>
    <property type="match status" value="1"/>
</dbReference>
<keyword evidence="5" id="KW-1185">Reference proteome</keyword>
<dbReference type="AlphaFoldDB" id="A0A6N4V2H3"/>
<proteinExistence type="inferred from homology"/>
<accession>A0A6N4V2H3</accession>
<dbReference type="PANTHER" id="PTHR39757:SF5">
    <property type="entry name" value="OS02G0190600 PROTEIN"/>
    <property type="match status" value="1"/>
</dbReference>
<keyword evidence="3" id="KW-0520">NAD</keyword>
<evidence type="ECO:0000256" key="1">
    <source>
        <dbReference type="ARBA" id="ARBA00006599"/>
    </source>
</evidence>
<gene>
    <name evidence="4" type="primary">lcyE</name>
    <name evidence="4" type="ORF">MALV_52190</name>
</gene>
<dbReference type="RefSeq" id="WP_235682878.1">
    <property type="nucleotide sequence ID" value="NZ_AP022565.1"/>
</dbReference>
<organism evidence="4 5">
    <name type="scientific">Mycolicibacterium alvei</name>
    <dbReference type="NCBI Taxonomy" id="67081"/>
    <lineage>
        <taxon>Bacteria</taxon>
        <taxon>Bacillati</taxon>
        <taxon>Actinomycetota</taxon>
        <taxon>Actinomycetes</taxon>
        <taxon>Mycobacteriales</taxon>
        <taxon>Mycobacteriaceae</taxon>
        <taxon>Mycolicibacterium</taxon>
    </lineage>
</organism>
<reference evidence="4 5" key="1">
    <citation type="journal article" date="2019" name="Emerg. Microbes Infect.">
        <title>Comprehensive subspecies identification of 175 nontuberculous mycobacteria species based on 7547 genomic profiles.</title>
        <authorList>
            <person name="Matsumoto Y."/>
            <person name="Kinjo T."/>
            <person name="Motooka D."/>
            <person name="Nabeya D."/>
            <person name="Jung N."/>
            <person name="Uechi K."/>
            <person name="Horii T."/>
            <person name="Iida T."/>
            <person name="Fujita J."/>
            <person name="Nakamura S."/>
        </authorList>
    </citation>
    <scope>NUCLEOTIDE SEQUENCE [LARGE SCALE GENOMIC DNA]</scope>
    <source>
        <strain evidence="4 5">JCM 12272</strain>
    </source>
</reference>
<dbReference type="GO" id="GO:0016705">
    <property type="term" value="F:oxidoreductase activity, acting on paired donors, with incorporation or reduction of molecular oxygen"/>
    <property type="evidence" value="ECO:0007669"/>
    <property type="project" value="InterPro"/>
</dbReference>
<dbReference type="GO" id="GO:0016860">
    <property type="term" value="F:intramolecular oxidoreductase activity"/>
    <property type="evidence" value="ECO:0007669"/>
    <property type="project" value="UniProtKB-ARBA"/>
</dbReference>
<dbReference type="GO" id="GO:0016117">
    <property type="term" value="P:carotenoid biosynthetic process"/>
    <property type="evidence" value="ECO:0007669"/>
    <property type="project" value="UniProtKB-KW"/>
</dbReference>
<evidence type="ECO:0000313" key="4">
    <source>
        <dbReference type="EMBL" id="BBX30094.1"/>
    </source>
</evidence>
<dbReference type="KEGG" id="malv:MALV_52190"/>
<dbReference type="SUPFAM" id="SSF51905">
    <property type="entry name" value="FAD/NAD(P)-binding domain"/>
    <property type="match status" value="1"/>
</dbReference>
<dbReference type="NCBIfam" id="TIGR01790">
    <property type="entry name" value="carotene-cycl"/>
    <property type="match status" value="1"/>
</dbReference>
<dbReference type="Gene3D" id="3.50.50.60">
    <property type="entry name" value="FAD/NAD(P)-binding domain"/>
    <property type="match status" value="1"/>
</dbReference>
<dbReference type="InterPro" id="IPR010108">
    <property type="entry name" value="Lycopene_cyclase_b/e"/>
</dbReference>
<sequence>MDVLVVGGGPAGLALAGACGRLGLVTGLLDRAPERPWLATYGMWSRELPADLPASVIAARAAGRAIALTEHRLGWEYAVLDVRALRAHLVHQLTGVQVHTGRAVGSPERGVVALADGGELRAAVVVDAAGLWRPLDRTSPEGTPAEQTAYGLIVDEAVAAPLVSPDEALFMDWRADHGEPGWPTFLYAVPLGEGQVLLEETSLARRPGLPLSTLRRRLHARLTRHGIAVPKDARSEKVSFRVDHPRHRGRGVLGFGAAAPLIHPATGFSVAASLTLAPRVADALAARLPDGPDKALAAAQDTVWPLGARVVHRLRRIGLEALLRMPPDEVPGFFEQFFALPDSDRWTYLTARDDLRGNVATHGHLFQVSSGRLRRRLVLPAVLPPLRTNDEEASQGPHR</sequence>
<evidence type="ECO:0000313" key="5">
    <source>
        <dbReference type="Proteomes" id="UP000466906"/>
    </source>
</evidence>
<dbReference type="PANTHER" id="PTHR39757">
    <property type="match status" value="1"/>
</dbReference>
<name>A0A6N4V2H3_9MYCO</name>
<dbReference type="Proteomes" id="UP000466906">
    <property type="component" value="Chromosome"/>
</dbReference>
<protein>
    <submittedName>
        <fullName evidence="4">Lycopene cyclase</fullName>
    </submittedName>
</protein>
<evidence type="ECO:0000256" key="2">
    <source>
        <dbReference type="ARBA" id="ARBA00022746"/>
    </source>
</evidence>